<dbReference type="OMA" id="GWFLELK"/>
<reference evidence="1" key="1">
    <citation type="submission" date="2016-04" db="EMBL/GenBank/DDBJ databases">
        <authorList>
            <person name="Evans L.H."/>
            <person name="Alamgir A."/>
            <person name="Owens N."/>
            <person name="Weber N.D."/>
            <person name="Virtaneva K."/>
            <person name="Barbian K."/>
            <person name="Babar A."/>
            <person name="Rosenke K."/>
        </authorList>
    </citation>
    <scope>NUCLEOTIDE SEQUENCE [LARGE SCALE GENOMIC DNA]</scope>
    <source>
        <strain evidence="1">CBS 101.48</strain>
    </source>
</reference>
<organism evidence="1">
    <name type="scientific">Absidia glauca</name>
    <name type="common">Pin mould</name>
    <dbReference type="NCBI Taxonomy" id="4829"/>
    <lineage>
        <taxon>Eukaryota</taxon>
        <taxon>Fungi</taxon>
        <taxon>Fungi incertae sedis</taxon>
        <taxon>Mucoromycota</taxon>
        <taxon>Mucoromycotina</taxon>
        <taxon>Mucoromycetes</taxon>
        <taxon>Mucorales</taxon>
        <taxon>Cunninghamellaceae</taxon>
        <taxon>Absidia</taxon>
    </lineage>
</organism>
<dbReference type="PANTHER" id="PTHR39214:SF1">
    <property type="entry name" value="MICROBODY (PEROXISOME) BIOGENESIS PROTEIN PEROXIN 8 (EUROFUNG)"/>
    <property type="match status" value="1"/>
</dbReference>
<protein>
    <submittedName>
        <fullName evidence="1">Uncharacterized protein</fullName>
    </submittedName>
</protein>
<evidence type="ECO:0000313" key="1">
    <source>
        <dbReference type="EMBL" id="SAL98338.1"/>
    </source>
</evidence>
<gene>
    <name evidence="1" type="primary">ABSGL_03867.1 scaffold 4679</name>
</gene>
<dbReference type="PANTHER" id="PTHR39214">
    <property type="entry name" value="MICROBODY (PEROXISOME) BIOGENESIS PROTEIN PEROXIN 8 (EUROFUNG)"/>
    <property type="match status" value="1"/>
</dbReference>
<proteinExistence type="predicted"/>
<dbReference type="InterPro" id="IPR055334">
    <property type="entry name" value="PEX8-like"/>
</dbReference>
<evidence type="ECO:0000313" key="2">
    <source>
        <dbReference type="Proteomes" id="UP000078561"/>
    </source>
</evidence>
<keyword evidence="2" id="KW-1185">Reference proteome</keyword>
<dbReference type="OrthoDB" id="2357318at2759"/>
<dbReference type="Proteomes" id="UP000078561">
    <property type="component" value="Unassembled WGS sequence"/>
</dbReference>
<accession>A0A168MDH3</accession>
<dbReference type="EMBL" id="LT552064">
    <property type="protein sequence ID" value="SAL98338.1"/>
    <property type="molecule type" value="Genomic_DNA"/>
</dbReference>
<dbReference type="InParanoid" id="A0A168MDH3"/>
<sequence length="773" mass="86531">MATTDPIDLKALSSSLSNSYSSILQHASLSKDQVLHHLDQLSTYSNHLPLTWFTDALLHSLLALERTFDDDNVIGLANVMHLLSVWTRRLTGSVVTERNETLVVTVLKLFSHTLKSLDPLTPSTLALRKDCWLGLVSFVECAPKAFDEQTLLAAMTGVIQLYAQQTDDTHMAESLEAGVAHALATSTTLNVFELEHCQHLLEALVQLEARRFPQGVWSMALLIEHAVDIRSQLKPATRAQADLGSLYALAENILTTPDATSNAAFVKVAIVAGLVRMLQFNQGEKTKKIQEVSTRAQGLFITHFEKVLQHTIDPCHSASFAANQDIIAYFSGQCLPNLPVETVKELDLKALLEVLVSFYATSDQLWKNGQLLHQLEDAQRLVNLQQNPLYKEIGRISRAIGKVIHVALDKDIPSKVIQDSIDRLDGLSYNVFLDWDRYISDKENSTPETQKAIESNMWAIFKTMVFAYTAILKAVAVDVVEGRGLIQVPFAAQGILSIYGNLNFINEKLGSANGFQAYQDTLTNSVAYLKHKDNTCQLNKFMSLSFREYRSHTTFTPDQTPPVDLLSPVQRQRLLFFMNLAEQVMPELDEKVVEQDILPVLYPILKWKTIIDKDLYESAHAATLSIFAAQKPVSRELAGGYASLLINNFPEPLTHHQLRLAYVTMVQSLCELDDAVAWLTVQHVLEKINHLDQGTVRSEFLVLLIDLLKPLSLGPFFGQALAIVEQQIKQLETTNMQRSTLKIVFETVSGSGISDMRRVEAVGWYLELKRQLL</sequence>
<dbReference type="AlphaFoldDB" id="A0A168MDH3"/>
<dbReference type="STRING" id="4829.A0A168MDH3"/>
<name>A0A168MDH3_ABSGL</name>